<dbReference type="PROSITE" id="PS50935">
    <property type="entry name" value="SSB"/>
    <property type="match status" value="1"/>
</dbReference>
<evidence type="ECO:0000256" key="3">
    <source>
        <dbReference type="SAM" id="MobiDB-lite"/>
    </source>
</evidence>
<dbReference type="InterPro" id="IPR012340">
    <property type="entry name" value="NA-bd_OB-fold"/>
</dbReference>
<dbReference type="NCBIfam" id="TIGR00621">
    <property type="entry name" value="ssb"/>
    <property type="match status" value="1"/>
</dbReference>
<organism evidence="4">
    <name type="scientific">uncultured Caudovirales phage</name>
    <dbReference type="NCBI Taxonomy" id="2100421"/>
    <lineage>
        <taxon>Viruses</taxon>
        <taxon>Duplodnaviria</taxon>
        <taxon>Heunggongvirae</taxon>
        <taxon>Uroviricota</taxon>
        <taxon>Caudoviricetes</taxon>
        <taxon>Peduoviridae</taxon>
        <taxon>Maltschvirus</taxon>
        <taxon>Maltschvirus maltsch</taxon>
    </lineage>
</organism>
<sequence length="139" mass="14969">MNLAIFTGNLGRDPELRAHGGDNILNFAIGVATGTRDKPETMWVDCALWGKRATTLQPYLFKGSRVTVSGPLKLEEYTAKDGTPKTRLRLSVDQIDLPPKAGDQSSTAPAQTQQTQRPAAAPGAAPKAGFEDMEDDIPF</sequence>
<evidence type="ECO:0000256" key="1">
    <source>
        <dbReference type="ARBA" id="ARBA00023125"/>
    </source>
</evidence>
<dbReference type="SUPFAM" id="SSF50249">
    <property type="entry name" value="Nucleic acid-binding proteins"/>
    <property type="match status" value="1"/>
</dbReference>
<dbReference type="CDD" id="cd04496">
    <property type="entry name" value="SSB_OBF"/>
    <property type="match status" value="1"/>
</dbReference>
<feature type="region of interest" description="Disordered" evidence="3">
    <location>
        <begin position="79"/>
        <end position="139"/>
    </location>
</feature>
<feature type="compositionally biased region" description="Low complexity" evidence="3">
    <location>
        <begin position="107"/>
        <end position="128"/>
    </location>
</feature>
<gene>
    <name evidence="4" type="ORF">UFOVP77_43</name>
</gene>
<dbReference type="GO" id="GO:0009295">
    <property type="term" value="C:nucleoid"/>
    <property type="evidence" value="ECO:0007669"/>
    <property type="project" value="TreeGrafter"/>
</dbReference>
<reference evidence="4" key="1">
    <citation type="submission" date="2020-04" db="EMBL/GenBank/DDBJ databases">
        <authorList>
            <person name="Chiriac C."/>
            <person name="Salcher M."/>
            <person name="Ghai R."/>
            <person name="Kavagutti S V."/>
        </authorList>
    </citation>
    <scope>NUCLEOTIDE SEQUENCE</scope>
</reference>
<dbReference type="EMBL" id="LR796206">
    <property type="protein sequence ID" value="CAB4127020.1"/>
    <property type="molecule type" value="Genomic_DNA"/>
</dbReference>
<keyword evidence="1 2" id="KW-0238">DNA-binding</keyword>
<dbReference type="PANTHER" id="PTHR10302:SF27">
    <property type="entry name" value="SINGLE-STRANDED DNA-BINDING PROTEIN"/>
    <property type="match status" value="1"/>
</dbReference>
<accession>A0A6J5L3B0</accession>
<dbReference type="GO" id="GO:0006260">
    <property type="term" value="P:DNA replication"/>
    <property type="evidence" value="ECO:0007669"/>
    <property type="project" value="InterPro"/>
</dbReference>
<protein>
    <recommendedName>
        <fullName evidence="2">Single-stranded DNA-binding protein</fullName>
    </recommendedName>
</protein>
<evidence type="ECO:0000313" key="4">
    <source>
        <dbReference type="EMBL" id="CAB4127020.1"/>
    </source>
</evidence>
<dbReference type="PIRSF" id="PIRSF002070">
    <property type="entry name" value="SSB"/>
    <property type="match status" value="1"/>
</dbReference>
<dbReference type="Gene3D" id="2.40.50.140">
    <property type="entry name" value="Nucleic acid-binding proteins"/>
    <property type="match status" value="1"/>
</dbReference>
<dbReference type="InterPro" id="IPR000424">
    <property type="entry name" value="Primosome_PriB/ssb"/>
</dbReference>
<name>A0A6J5L3B0_9CAUD</name>
<evidence type="ECO:0000256" key="2">
    <source>
        <dbReference type="PIRNR" id="PIRNR002070"/>
    </source>
</evidence>
<dbReference type="PANTHER" id="PTHR10302">
    <property type="entry name" value="SINGLE-STRANDED DNA-BINDING PROTEIN"/>
    <property type="match status" value="1"/>
</dbReference>
<dbReference type="GO" id="GO:0003697">
    <property type="term" value="F:single-stranded DNA binding"/>
    <property type="evidence" value="ECO:0007669"/>
    <property type="project" value="InterPro"/>
</dbReference>
<proteinExistence type="predicted"/>
<dbReference type="Pfam" id="PF00436">
    <property type="entry name" value="SSB"/>
    <property type="match status" value="1"/>
</dbReference>
<dbReference type="InterPro" id="IPR011344">
    <property type="entry name" value="ssDNA-bd"/>
</dbReference>